<dbReference type="GO" id="GO:0047516">
    <property type="term" value="F:1,3-propanediol dehydrogenase activity"/>
    <property type="evidence" value="ECO:0007669"/>
    <property type="project" value="UniProtKB-EC"/>
</dbReference>
<dbReference type="Pfam" id="PF25137">
    <property type="entry name" value="ADH_Fe_C"/>
    <property type="match status" value="1"/>
</dbReference>
<dbReference type="InterPro" id="IPR018211">
    <property type="entry name" value="ADH_Fe_CS"/>
</dbReference>
<evidence type="ECO:0000256" key="2">
    <source>
        <dbReference type="ARBA" id="ARBA00023002"/>
    </source>
</evidence>
<dbReference type="AlphaFoldDB" id="A0A644YEG3"/>
<evidence type="ECO:0000259" key="4">
    <source>
        <dbReference type="Pfam" id="PF00465"/>
    </source>
</evidence>
<keyword evidence="2 6" id="KW-0560">Oxidoreductase</keyword>
<evidence type="ECO:0000313" key="6">
    <source>
        <dbReference type="EMBL" id="MPM26271.1"/>
    </source>
</evidence>
<sequence>MWALKKLCYRIFQFVLTSALYIMPWRQPELLSGPGSIKKLPAFVRSKGISKVLIVTDAVLHRIGLLDTLFAACKEANLEYVLFDGAEPNPSIENIEDARKLYVENKCQGIIAFGGGSSMDCAKAAGARVVKPRQSVSKMGGTLKVLKRIPPMFAVPTTAGTGSETTIAAVITDRATHHKYAINDLALIPRYAVLDPELTVGLPPHITSTTGMDALTHAVEAYTNHMAPKSTDALAVKAVKLIFDNLETVYTDGKNVEARYNMQLASFYAGAAFTRACVGYVHAIAHTLGGLYGTPHGLANAVILPYVMEDFGPAVYYKLARLAEAVGIQGKDDEEKAKAFIAEIRRMNRDMKIQDKFDFIQDKDIPQMIKWAIKEGNPIYPVPVLWHEPEFEKTIARIRA</sequence>
<dbReference type="PANTHER" id="PTHR11496">
    <property type="entry name" value="ALCOHOL DEHYDROGENASE"/>
    <property type="match status" value="1"/>
</dbReference>
<evidence type="ECO:0000256" key="3">
    <source>
        <dbReference type="ARBA" id="ARBA00023027"/>
    </source>
</evidence>
<dbReference type="Pfam" id="PF00465">
    <property type="entry name" value="Fe-ADH"/>
    <property type="match status" value="1"/>
</dbReference>
<dbReference type="InterPro" id="IPR039697">
    <property type="entry name" value="Alcohol_dehydrogenase_Fe"/>
</dbReference>
<dbReference type="GO" id="GO:0004022">
    <property type="term" value="F:alcohol dehydrogenase (NAD+) activity"/>
    <property type="evidence" value="ECO:0007669"/>
    <property type="project" value="TreeGrafter"/>
</dbReference>
<accession>A0A644YEG3</accession>
<evidence type="ECO:0000256" key="1">
    <source>
        <dbReference type="ARBA" id="ARBA00007358"/>
    </source>
</evidence>
<dbReference type="EMBL" id="VSSQ01004694">
    <property type="protein sequence ID" value="MPM26271.1"/>
    <property type="molecule type" value="Genomic_DNA"/>
</dbReference>
<dbReference type="PROSITE" id="PS00060">
    <property type="entry name" value="ADH_IRON_2"/>
    <property type="match status" value="1"/>
</dbReference>
<dbReference type="Gene3D" id="1.20.1090.10">
    <property type="entry name" value="Dehydroquinate synthase-like - alpha domain"/>
    <property type="match status" value="1"/>
</dbReference>
<name>A0A644YEG3_9ZZZZ</name>
<dbReference type="InterPro" id="IPR001670">
    <property type="entry name" value="ADH_Fe/GldA"/>
</dbReference>
<dbReference type="Gene3D" id="3.40.50.1970">
    <property type="match status" value="1"/>
</dbReference>
<feature type="domain" description="Alcohol dehydrogenase iron-type/glycerol dehydrogenase GldA" evidence="4">
    <location>
        <begin position="29"/>
        <end position="196"/>
    </location>
</feature>
<gene>
    <name evidence="6" type="primary">dhaT_7</name>
    <name evidence="6" type="ORF">SDC9_72772</name>
</gene>
<dbReference type="FunFam" id="1.20.1090.10:FF:000001">
    <property type="entry name" value="Aldehyde-alcohol dehydrogenase"/>
    <property type="match status" value="1"/>
</dbReference>
<dbReference type="PANTHER" id="PTHR11496:SF102">
    <property type="entry name" value="ALCOHOL DEHYDROGENASE 4"/>
    <property type="match status" value="1"/>
</dbReference>
<organism evidence="6">
    <name type="scientific">bioreactor metagenome</name>
    <dbReference type="NCBI Taxonomy" id="1076179"/>
    <lineage>
        <taxon>unclassified sequences</taxon>
        <taxon>metagenomes</taxon>
        <taxon>ecological metagenomes</taxon>
    </lineage>
</organism>
<dbReference type="SUPFAM" id="SSF56796">
    <property type="entry name" value="Dehydroquinate synthase-like"/>
    <property type="match status" value="1"/>
</dbReference>
<comment type="caution">
    <text evidence="6">The sequence shown here is derived from an EMBL/GenBank/DDBJ whole genome shotgun (WGS) entry which is preliminary data.</text>
</comment>
<reference evidence="6" key="1">
    <citation type="submission" date="2019-08" db="EMBL/GenBank/DDBJ databases">
        <authorList>
            <person name="Kucharzyk K."/>
            <person name="Murdoch R.W."/>
            <person name="Higgins S."/>
            <person name="Loffler F."/>
        </authorList>
    </citation>
    <scope>NUCLEOTIDE SEQUENCE</scope>
</reference>
<dbReference type="EC" id="1.1.1.202" evidence="6"/>
<evidence type="ECO:0000259" key="5">
    <source>
        <dbReference type="Pfam" id="PF25137"/>
    </source>
</evidence>
<dbReference type="InterPro" id="IPR056798">
    <property type="entry name" value="ADH_Fe_C"/>
</dbReference>
<keyword evidence="3" id="KW-0520">NAD</keyword>
<dbReference type="GO" id="GO:0046872">
    <property type="term" value="F:metal ion binding"/>
    <property type="evidence" value="ECO:0007669"/>
    <property type="project" value="InterPro"/>
</dbReference>
<protein>
    <submittedName>
        <fullName evidence="6">1,3-propanediol dehydrogenase</fullName>
        <ecNumber evidence="6">1.1.1.202</ecNumber>
    </submittedName>
</protein>
<dbReference type="CDD" id="cd08189">
    <property type="entry name" value="Fe-ADH-like"/>
    <property type="match status" value="1"/>
</dbReference>
<feature type="domain" description="Fe-containing alcohol dehydrogenase-like C-terminal" evidence="5">
    <location>
        <begin position="208"/>
        <end position="375"/>
    </location>
</feature>
<comment type="similarity">
    <text evidence="1">Belongs to the iron-containing alcohol dehydrogenase family.</text>
</comment>
<proteinExistence type="inferred from homology"/>
<dbReference type="FunFam" id="3.40.50.1970:FF:000003">
    <property type="entry name" value="Alcohol dehydrogenase, iron-containing"/>
    <property type="match status" value="1"/>
</dbReference>